<evidence type="ECO:0000313" key="2">
    <source>
        <dbReference type="EMBL" id="GID10046.1"/>
    </source>
</evidence>
<sequence length="138" mass="15087">MSEMPSQQSVFPNLRYAQPGAAVAFLTEAFGFVRHFVVTGADGEVEHAQLRAGSDLIFVSRDRDDDGYELHSPLVLKGGSQNLCVRVADERLDAHQARAEAAGARIVNPVHDSPAGVREYSCVDPERHVWTFSSYAGE</sequence>
<dbReference type="InterPro" id="IPR029068">
    <property type="entry name" value="Glyas_Bleomycin-R_OHBP_Dase"/>
</dbReference>
<dbReference type="Gene3D" id="3.30.720.120">
    <property type="match status" value="1"/>
</dbReference>
<protein>
    <recommendedName>
        <fullName evidence="1">VOC domain-containing protein</fullName>
    </recommendedName>
</protein>
<dbReference type="InterPro" id="IPR004360">
    <property type="entry name" value="Glyas_Fos-R_dOase_dom"/>
</dbReference>
<keyword evidence="3" id="KW-1185">Reference proteome</keyword>
<dbReference type="SUPFAM" id="SSF54593">
    <property type="entry name" value="Glyoxalase/Bleomycin resistance protein/Dihydroxybiphenyl dioxygenase"/>
    <property type="match status" value="1"/>
</dbReference>
<organism evidence="2 3">
    <name type="scientific">Actinocatenispora rupis</name>
    <dbReference type="NCBI Taxonomy" id="519421"/>
    <lineage>
        <taxon>Bacteria</taxon>
        <taxon>Bacillati</taxon>
        <taxon>Actinomycetota</taxon>
        <taxon>Actinomycetes</taxon>
        <taxon>Micromonosporales</taxon>
        <taxon>Micromonosporaceae</taxon>
        <taxon>Actinocatenispora</taxon>
    </lineage>
</organism>
<comment type="caution">
    <text evidence="2">The sequence shown here is derived from an EMBL/GenBank/DDBJ whole genome shotgun (WGS) entry which is preliminary data.</text>
</comment>
<dbReference type="AlphaFoldDB" id="A0A8J3IUB6"/>
<dbReference type="PANTHER" id="PTHR34109">
    <property type="entry name" value="BNAUNNG04460D PROTEIN-RELATED"/>
    <property type="match status" value="1"/>
</dbReference>
<proteinExistence type="predicted"/>
<reference evidence="2" key="1">
    <citation type="submission" date="2021-01" db="EMBL/GenBank/DDBJ databases">
        <title>Whole genome shotgun sequence of Actinocatenispora rupis NBRC 107355.</title>
        <authorList>
            <person name="Komaki H."/>
            <person name="Tamura T."/>
        </authorList>
    </citation>
    <scope>NUCLEOTIDE SEQUENCE</scope>
    <source>
        <strain evidence="2">NBRC 107355</strain>
    </source>
</reference>
<feature type="domain" description="VOC" evidence="1">
    <location>
        <begin position="8"/>
        <end position="135"/>
    </location>
</feature>
<dbReference type="Proteomes" id="UP000612808">
    <property type="component" value="Unassembled WGS sequence"/>
</dbReference>
<dbReference type="Pfam" id="PF00903">
    <property type="entry name" value="Glyoxalase"/>
    <property type="match status" value="1"/>
</dbReference>
<evidence type="ECO:0000259" key="1">
    <source>
        <dbReference type="PROSITE" id="PS51819"/>
    </source>
</evidence>
<accession>A0A8J3IUB6</accession>
<dbReference type="EMBL" id="BOMB01000004">
    <property type="protein sequence ID" value="GID10046.1"/>
    <property type="molecule type" value="Genomic_DNA"/>
</dbReference>
<evidence type="ECO:0000313" key="3">
    <source>
        <dbReference type="Proteomes" id="UP000612808"/>
    </source>
</evidence>
<name>A0A8J3IUB6_9ACTN</name>
<gene>
    <name evidence="2" type="ORF">Aru02nite_09350</name>
</gene>
<dbReference type="InterPro" id="IPR037523">
    <property type="entry name" value="VOC_core"/>
</dbReference>
<dbReference type="PROSITE" id="PS51819">
    <property type="entry name" value="VOC"/>
    <property type="match status" value="1"/>
</dbReference>
<dbReference type="PANTHER" id="PTHR34109:SF1">
    <property type="entry name" value="VOC DOMAIN-CONTAINING PROTEIN"/>
    <property type="match status" value="1"/>
</dbReference>
<dbReference type="Gene3D" id="3.30.720.110">
    <property type="match status" value="1"/>
</dbReference>